<gene>
    <name evidence="3" type="ordered locus">TK1753</name>
</gene>
<evidence type="ECO:0000313" key="3">
    <source>
        <dbReference type="EMBL" id="BAD85942.1"/>
    </source>
</evidence>
<feature type="transmembrane region" description="Helical" evidence="1">
    <location>
        <begin position="12"/>
        <end position="28"/>
    </location>
</feature>
<keyword evidence="4" id="KW-1185">Reference proteome</keyword>
<dbReference type="Proteomes" id="UP000000536">
    <property type="component" value="Chromosome"/>
</dbReference>
<feature type="transmembrane region" description="Helical" evidence="1">
    <location>
        <begin position="71"/>
        <end position="89"/>
    </location>
</feature>
<dbReference type="PANTHER" id="PTHR33531">
    <property type="entry name" value="RUBRERYTHRIN SUBFAMILY"/>
    <property type="match status" value="1"/>
</dbReference>
<dbReference type="InParanoid" id="Q5JDU5"/>
<evidence type="ECO:0000256" key="1">
    <source>
        <dbReference type="SAM" id="Phobius"/>
    </source>
</evidence>
<dbReference type="AlphaFoldDB" id="Q5JDU5"/>
<reference evidence="3 4" key="1">
    <citation type="journal article" date="2005" name="Genome Res.">
        <title>Complete genome sequence of the hyperthermophilic archaeon Thermococcus kodakaraensis KOD1 and comparison with Pyrococcus genomes.</title>
        <authorList>
            <person name="Fukui T."/>
            <person name="Atomi H."/>
            <person name="Kanai T."/>
            <person name="Matsumi R."/>
            <person name="Fujiwara S."/>
            <person name="Imanaka T."/>
        </authorList>
    </citation>
    <scope>NUCLEOTIDE SEQUENCE [LARGE SCALE GENOMIC DNA]</scope>
    <source>
        <strain evidence="4">ATCC BAA-918 / JCM 12380 / KOD1</strain>
    </source>
</reference>
<keyword evidence="1" id="KW-0472">Membrane</keyword>
<dbReference type="KEGG" id="tko:TK1753"/>
<dbReference type="RefSeq" id="WP_011250704.1">
    <property type="nucleotide sequence ID" value="NC_006624.1"/>
</dbReference>
<accession>Q5JDU5</accession>
<organism evidence="3 4">
    <name type="scientific">Thermococcus kodakarensis (strain ATCC BAA-918 / JCM 12380 / KOD1)</name>
    <name type="common">Pyrococcus kodakaraensis (strain KOD1)</name>
    <dbReference type="NCBI Taxonomy" id="69014"/>
    <lineage>
        <taxon>Archaea</taxon>
        <taxon>Methanobacteriati</taxon>
        <taxon>Methanobacteriota</taxon>
        <taxon>Thermococci</taxon>
        <taxon>Thermococcales</taxon>
        <taxon>Thermococcaceae</taxon>
        <taxon>Thermococcus</taxon>
    </lineage>
</organism>
<name>Q5JDU5_THEKO</name>
<dbReference type="EnsemblBacteria" id="BAD85942">
    <property type="protein sequence ID" value="BAD85942"/>
    <property type="gene ID" value="TK1753"/>
</dbReference>
<dbReference type="Pfam" id="PF05763">
    <property type="entry name" value="DUF835"/>
    <property type="match status" value="1"/>
</dbReference>
<dbReference type="PhylomeDB" id="Q5JDU5"/>
<keyword evidence="1" id="KW-1133">Transmembrane helix</keyword>
<dbReference type="eggNOG" id="arCOG03797">
    <property type="taxonomic scope" value="Archaea"/>
</dbReference>
<dbReference type="PATRIC" id="fig|69014.16.peg.1709"/>
<protein>
    <submittedName>
        <fullName evidence="3">Hypothetical membrane protein, conserved</fullName>
    </submittedName>
</protein>
<dbReference type="GeneID" id="78448283"/>
<feature type="transmembrane region" description="Helical" evidence="1">
    <location>
        <begin position="40"/>
        <end position="59"/>
    </location>
</feature>
<evidence type="ECO:0000259" key="2">
    <source>
        <dbReference type="Pfam" id="PF05763"/>
    </source>
</evidence>
<dbReference type="InterPro" id="IPR008553">
    <property type="entry name" value="DUF835"/>
</dbReference>
<dbReference type="PANTHER" id="PTHR33531:SF7">
    <property type="entry name" value="HYPOTHETICAL MEMBRANE PROTEIN, CONSERVED"/>
    <property type="match status" value="1"/>
</dbReference>
<keyword evidence="1" id="KW-0812">Transmembrane</keyword>
<evidence type="ECO:0000313" key="4">
    <source>
        <dbReference type="Proteomes" id="UP000000536"/>
    </source>
</evidence>
<dbReference type="HOGENOM" id="CLU_067022_0_0_2"/>
<proteinExistence type="predicted"/>
<dbReference type="STRING" id="69014.TK1753"/>
<sequence length="252" mass="28409">MVEFTLKLDIEIFKLAIVTLALFILYKYHRIFETALPPNLLRRGTYVTVIFWLGFLADVMNDMYPTPFTKILDDIIISFALVLGSYYLIDYMRKVRVNVTPSKALSGDSNLPNGAHIITDPNIPAVPELIRGKKAIALSRNPDPFKKMGVPYLWLSKVPGENTIDPLRLPAILHKLVESADRDTVVIVDGLEYLILENGFNSVIKFLTTLKDNLLLKGATLIVVADPKALEPSQMAILRREFREIPKEGQKS</sequence>
<dbReference type="EMBL" id="AP006878">
    <property type="protein sequence ID" value="BAD85942.1"/>
    <property type="molecule type" value="Genomic_DNA"/>
</dbReference>
<feature type="domain" description="DUF835" evidence="2">
    <location>
        <begin position="127"/>
        <end position="242"/>
    </location>
</feature>